<dbReference type="GO" id="GO:0016877">
    <property type="term" value="F:ligase activity, forming carbon-sulfur bonds"/>
    <property type="evidence" value="ECO:0007669"/>
    <property type="project" value="UniProtKB-ARBA"/>
</dbReference>
<dbReference type="InterPro" id="IPR025110">
    <property type="entry name" value="AMP-bd_C"/>
</dbReference>
<gene>
    <name evidence="3" type="ORF">HRG_08437</name>
</gene>
<organism evidence="3 4">
    <name type="scientific">Hirsutella rhossiliensis</name>
    <dbReference type="NCBI Taxonomy" id="111463"/>
    <lineage>
        <taxon>Eukaryota</taxon>
        <taxon>Fungi</taxon>
        <taxon>Dikarya</taxon>
        <taxon>Ascomycota</taxon>
        <taxon>Pezizomycotina</taxon>
        <taxon>Sordariomycetes</taxon>
        <taxon>Hypocreomycetidae</taxon>
        <taxon>Hypocreales</taxon>
        <taxon>Ophiocordycipitaceae</taxon>
        <taxon>Hirsutella</taxon>
    </lineage>
</organism>
<dbReference type="Pfam" id="PF13193">
    <property type="entry name" value="AMP-binding_C"/>
    <property type="match status" value="1"/>
</dbReference>
<dbReference type="InterPro" id="IPR042099">
    <property type="entry name" value="ANL_N_sf"/>
</dbReference>
<protein>
    <submittedName>
        <fullName evidence="3">AMP-binding enzyme domain-containing protein</fullName>
    </submittedName>
</protein>
<evidence type="ECO:0000259" key="2">
    <source>
        <dbReference type="Pfam" id="PF13193"/>
    </source>
</evidence>
<feature type="domain" description="AMP-binding enzyme C-terminal" evidence="2">
    <location>
        <begin position="398"/>
        <end position="477"/>
    </location>
</feature>
<dbReference type="Gene3D" id="3.40.50.12780">
    <property type="entry name" value="N-terminal domain of ligase-like"/>
    <property type="match status" value="2"/>
</dbReference>
<dbReference type="SUPFAM" id="SSF56801">
    <property type="entry name" value="Acetyl-CoA synthetase-like"/>
    <property type="match status" value="1"/>
</dbReference>
<feature type="domain" description="AMP-dependent synthetase/ligase" evidence="1">
    <location>
        <begin position="174"/>
        <end position="346"/>
    </location>
</feature>
<feature type="domain" description="AMP-dependent synthetase/ligase" evidence="1">
    <location>
        <begin position="75"/>
        <end position="132"/>
    </location>
</feature>
<dbReference type="InterPro" id="IPR045851">
    <property type="entry name" value="AMP-bd_C_sf"/>
</dbReference>
<keyword evidence="4" id="KW-1185">Reference proteome</keyword>
<evidence type="ECO:0000259" key="1">
    <source>
        <dbReference type="Pfam" id="PF00501"/>
    </source>
</evidence>
<dbReference type="PANTHER" id="PTHR43767:SF1">
    <property type="entry name" value="NONRIBOSOMAL PEPTIDE SYNTHASE PES1 (EUROFUNG)-RELATED"/>
    <property type="match status" value="1"/>
</dbReference>
<reference evidence="3" key="1">
    <citation type="submission" date="2021-09" db="EMBL/GenBank/DDBJ databases">
        <title>A high-quality genome of the endoparasitic fungus Hirsutella rhossiliensis with a comparison of Hirsutella genomes reveals transposable elements contributing to genome size variation.</title>
        <authorList>
            <person name="Lin R."/>
            <person name="Jiao Y."/>
            <person name="Sun X."/>
            <person name="Ling J."/>
            <person name="Xie B."/>
            <person name="Cheng X."/>
        </authorList>
    </citation>
    <scope>NUCLEOTIDE SEQUENCE</scope>
    <source>
        <strain evidence="3">HR02</strain>
    </source>
</reference>
<evidence type="ECO:0000313" key="3">
    <source>
        <dbReference type="EMBL" id="KAH0960282.1"/>
    </source>
</evidence>
<dbReference type="Proteomes" id="UP000824596">
    <property type="component" value="Unassembled WGS sequence"/>
</dbReference>
<dbReference type="AlphaFoldDB" id="A0A9P8MW65"/>
<dbReference type="GeneID" id="68357566"/>
<dbReference type="CDD" id="cd04433">
    <property type="entry name" value="AFD_class_I"/>
    <property type="match status" value="1"/>
</dbReference>
<name>A0A9P8MW65_9HYPO</name>
<sequence length="528" mass="57774">MAEGHALKFPHDPILVRLLVAAQHAPSSEAVVHDVLGFDKTYPQLLGDIRQMRHDLLAQLPPSATDQRGILRAETQNVAVLTRSAYEMMVGFFAIRAIGGAFVPLASGIFPEEAQYILARAEVTCLLVGRERMEPGQGHQRLYPRAQGLTRNLDPAADFVRRFALEHRRCAPLAEPGGVAISHRPAHWISGLRDIVTPMVTGTKLYALGEKADAEAVLNALRNYGITHATFGPTILRQMKDVLTGQRGELSQEDRTKWSGHFKALGTIKCSAGVLEPSVIQFWTDLSGLPFENMYGATESGGLAVRGTSTTQFSIGTPMSGVKVKLSEGSRGEIRVKSPYMFLHYLDDEEMTRAALDEDGYYKTGDLAELRDGEYVFGGRASSDYLLCGVFRIPASTVESSLADLPYVAEACIVGVPDYAAIQLCGAVVRLRSQVESQITLARIRCDLAASLAAYMLPTLLRVLKEDEELPRTASGKLLKRQILRDYFGNADGMPACRVPADVEQCARSRLIWEGSKPWDGSGLQRAV</sequence>
<evidence type="ECO:0000313" key="4">
    <source>
        <dbReference type="Proteomes" id="UP000824596"/>
    </source>
</evidence>
<dbReference type="OrthoDB" id="6614653at2759"/>
<dbReference type="RefSeq" id="XP_044717795.1">
    <property type="nucleotide sequence ID" value="XM_044866908.1"/>
</dbReference>
<accession>A0A9P8MW65</accession>
<dbReference type="Pfam" id="PF00501">
    <property type="entry name" value="AMP-binding"/>
    <property type="match status" value="2"/>
</dbReference>
<dbReference type="PANTHER" id="PTHR43767">
    <property type="entry name" value="LONG-CHAIN-FATTY-ACID--COA LIGASE"/>
    <property type="match status" value="1"/>
</dbReference>
<dbReference type="EMBL" id="JAIZPD010000010">
    <property type="protein sequence ID" value="KAH0960282.1"/>
    <property type="molecule type" value="Genomic_DNA"/>
</dbReference>
<dbReference type="Gene3D" id="3.30.300.30">
    <property type="match status" value="1"/>
</dbReference>
<proteinExistence type="predicted"/>
<comment type="caution">
    <text evidence="3">The sequence shown here is derived from an EMBL/GenBank/DDBJ whole genome shotgun (WGS) entry which is preliminary data.</text>
</comment>
<dbReference type="InterPro" id="IPR000873">
    <property type="entry name" value="AMP-dep_synth/lig_dom"/>
</dbReference>
<dbReference type="InterPro" id="IPR050237">
    <property type="entry name" value="ATP-dep_AMP-bd_enzyme"/>
</dbReference>